<evidence type="ECO:0000313" key="3">
    <source>
        <dbReference type="Proteomes" id="UP000266327"/>
    </source>
</evidence>
<accession>A0A3A3GA76</accession>
<dbReference type="AlphaFoldDB" id="A0A3A3GA76"/>
<dbReference type="Pfam" id="PF04964">
    <property type="entry name" value="Flp_Fap"/>
    <property type="match status" value="1"/>
</dbReference>
<dbReference type="Proteomes" id="UP000266327">
    <property type="component" value="Unassembled WGS sequence"/>
</dbReference>
<keyword evidence="1" id="KW-0472">Membrane</keyword>
<protein>
    <submittedName>
        <fullName evidence="2">Flp family type IVb pilin</fullName>
    </submittedName>
</protein>
<evidence type="ECO:0000256" key="1">
    <source>
        <dbReference type="SAM" id="Phobius"/>
    </source>
</evidence>
<dbReference type="EMBL" id="QYUQ01000002">
    <property type="protein sequence ID" value="RJG03659.1"/>
    <property type="molecule type" value="Genomic_DNA"/>
</dbReference>
<proteinExistence type="predicted"/>
<keyword evidence="1" id="KW-0812">Transmembrane</keyword>
<feature type="transmembrane region" description="Helical" evidence="1">
    <location>
        <begin position="21"/>
        <end position="40"/>
    </location>
</feature>
<evidence type="ECO:0000313" key="2">
    <source>
        <dbReference type="EMBL" id="RJG03659.1"/>
    </source>
</evidence>
<gene>
    <name evidence="2" type="ORF">D3878_20395</name>
</gene>
<keyword evidence="3" id="KW-1185">Reference proteome</keyword>
<dbReference type="InterPro" id="IPR007047">
    <property type="entry name" value="Flp_Fap"/>
</dbReference>
<comment type="caution">
    <text evidence="2">The sequence shown here is derived from an EMBL/GenBank/DDBJ whole genome shotgun (WGS) entry which is preliminary data.</text>
</comment>
<organism evidence="2 3">
    <name type="scientific">Noviherbaspirillum sedimenti</name>
    <dbReference type="NCBI Taxonomy" id="2320865"/>
    <lineage>
        <taxon>Bacteria</taxon>
        <taxon>Pseudomonadati</taxon>
        <taxon>Pseudomonadota</taxon>
        <taxon>Betaproteobacteria</taxon>
        <taxon>Burkholderiales</taxon>
        <taxon>Oxalobacteraceae</taxon>
        <taxon>Noviherbaspirillum</taxon>
    </lineage>
</organism>
<reference evidence="3" key="1">
    <citation type="submission" date="2018-09" db="EMBL/GenBank/DDBJ databases">
        <authorList>
            <person name="Zhu H."/>
        </authorList>
    </citation>
    <scope>NUCLEOTIDE SEQUENCE [LARGE SCALE GENOMIC DNA]</scope>
    <source>
        <strain evidence="3">K1S02-23</strain>
    </source>
</reference>
<sequence length="65" mass="6935">MRLHRLRNLVASEDAVTAIEYALLAALIAVVILGSVTLVGSRTLDLYQRVSNCVDFAVTGNGNCS</sequence>
<name>A0A3A3GA76_9BURK</name>
<keyword evidence="1" id="KW-1133">Transmembrane helix</keyword>
<dbReference type="RefSeq" id="WP_119787148.1">
    <property type="nucleotide sequence ID" value="NZ_QYUQ01000002.1"/>
</dbReference>